<protein>
    <submittedName>
        <fullName evidence="2">Uncharacterized protein</fullName>
    </submittedName>
</protein>
<keyword evidence="1" id="KW-1133">Transmembrane helix</keyword>
<dbReference type="EMBL" id="QKYN01000112">
    <property type="protein sequence ID" value="RAG82519.1"/>
    <property type="molecule type" value="Genomic_DNA"/>
</dbReference>
<name>A0A2X0K4P7_9ACTN</name>
<keyword evidence="3" id="KW-1185">Reference proteome</keyword>
<proteinExistence type="predicted"/>
<comment type="caution">
    <text evidence="2">The sequence shown here is derived from an EMBL/GenBank/DDBJ whole genome shotgun (WGS) entry which is preliminary data.</text>
</comment>
<feature type="transmembrane region" description="Helical" evidence="1">
    <location>
        <begin position="52"/>
        <end position="71"/>
    </location>
</feature>
<dbReference type="OrthoDB" id="3872738at2"/>
<evidence type="ECO:0000256" key="1">
    <source>
        <dbReference type="SAM" id="Phobius"/>
    </source>
</evidence>
<dbReference type="RefSeq" id="WP_111505252.1">
    <property type="nucleotide sequence ID" value="NZ_QKYN01000112.1"/>
</dbReference>
<dbReference type="AlphaFoldDB" id="A0A2X0K4P7"/>
<reference evidence="2 3" key="1">
    <citation type="submission" date="2018-06" db="EMBL/GenBank/DDBJ databases">
        <title>Streptacidiphilus pinicola sp. nov., isolated from pine grove soil.</title>
        <authorList>
            <person name="Roh S.G."/>
            <person name="Park S."/>
            <person name="Kim M.-K."/>
            <person name="Yun B.-R."/>
            <person name="Park J."/>
            <person name="Kim M.J."/>
            <person name="Kim Y.S."/>
            <person name="Kim S.B."/>
        </authorList>
    </citation>
    <scope>NUCLEOTIDE SEQUENCE [LARGE SCALE GENOMIC DNA]</scope>
    <source>
        <strain evidence="2 3">MMS16-CNU450</strain>
    </source>
</reference>
<evidence type="ECO:0000313" key="3">
    <source>
        <dbReference type="Proteomes" id="UP000248889"/>
    </source>
</evidence>
<gene>
    <name evidence="2" type="ORF">DN069_27090</name>
</gene>
<organism evidence="2 3">
    <name type="scientific">Streptacidiphilus pinicola</name>
    <dbReference type="NCBI Taxonomy" id="2219663"/>
    <lineage>
        <taxon>Bacteria</taxon>
        <taxon>Bacillati</taxon>
        <taxon>Actinomycetota</taxon>
        <taxon>Actinomycetes</taxon>
        <taxon>Kitasatosporales</taxon>
        <taxon>Streptomycetaceae</taxon>
        <taxon>Streptacidiphilus</taxon>
    </lineage>
</organism>
<dbReference type="Proteomes" id="UP000248889">
    <property type="component" value="Unassembled WGS sequence"/>
</dbReference>
<evidence type="ECO:0000313" key="2">
    <source>
        <dbReference type="EMBL" id="RAG82519.1"/>
    </source>
</evidence>
<keyword evidence="1" id="KW-0812">Transmembrane</keyword>
<accession>A0A2X0K4P7</accession>
<sequence length="75" mass="8166">MAYRYWCGECGFKTPWLTQSEGEQRQIEHYASRHPGIEPGGQVEVNRKNPGGSGGCLTAVAIVVLLLLVAASCHH</sequence>
<keyword evidence="1" id="KW-0472">Membrane</keyword>